<keyword evidence="1" id="KW-0808">Transferase</keyword>
<organism evidence="5 6">
    <name type="scientific">Ottowia testudinis</name>
    <dbReference type="NCBI Taxonomy" id="2816950"/>
    <lineage>
        <taxon>Bacteria</taxon>
        <taxon>Pseudomonadati</taxon>
        <taxon>Pseudomonadota</taxon>
        <taxon>Betaproteobacteria</taxon>
        <taxon>Burkholderiales</taxon>
        <taxon>Comamonadaceae</taxon>
        <taxon>Ottowia</taxon>
    </lineage>
</organism>
<dbReference type="Gene3D" id="3.40.47.10">
    <property type="match status" value="1"/>
</dbReference>
<keyword evidence="6" id="KW-1185">Reference proteome</keyword>
<dbReference type="InterPro" id="IPR016039">
    <property type="entry name" value="Thiolase-like"/>
</dbReference>
<sequence>MPKRQIVGIDISAIASALPSGIADTGFFAQLYGEKEVARVVRGTGIRSVRCADGLTTTELVHAAAEHLLADYPIDRSAIDGLVVVTQTPDTWSPGTAFAIHHLLELDENCFVVDINAGCSGYVNGLIQAASLIASGACSNVLLCTGDVNTRLVDDREHQVRMLFGDAATATLLRPGAKSLQFIYGADGSGRGSLGVPLTYGKADNVSATVHSLKMDGAAVMSFALHRVPQAIHALLDEMGLAKDDVNLFALHQPNEFIVNYLRNGLNVEKNIIPVDVDGIGNTNSSSIPLLLSRRDWGEKANRRHIVLSGFGVGLSWNALHLDLSETKIVRPVVVNSDSSGGN</sequence>
<dbReference type="RefSeq" id="WP_208007579.1">
    <property type="nucleotide sequence ID" value="NZ_CP071796.1"/>
</dbReference>
<evidence type="ECO:0000259" key="4">
    <source>
        <dbReference type="Pfam" id="PF08545"/>
    </source>
</evidence>
<dbReference type="KEGG" id="otd:J1M35_13375"/>
<evidence type="ECO:0000256" key="2">
    <source>
        <dbReference type="ARBA" id="ARBA00023315"/>
    </source>
</evidence>
<evidence type="ECO:0000313" key="6">
    <source>
        <dbReference type="Proteomes" id="UP000663903"/>
    </source>
</evidence>
<feature type="domain" description="Beta-ketoacyl-[acyl-carrier-protein] synthase III N-terminal" evidence="4">
    <location>
        <begin position="114"/>
        <end position="188"/>
    </location>
</feature>
<reference evidence="5" key="1">
    <citation type="submission" date="2021-03" db="EMBL/GenBank/DDBJ databases">
        <title>Ottowia sp. 27C isolated from the cloaca of a Giant Asian pond turtle (Heosemys grandis).</title>
        <authorList>
            <person name="Spergser J."/>
            <person name="Busse H.-J."/>
        </authorList>
    </citation>
    <scope>NUCLEOTIDE SEQUENCE</scope>
    <source>
        <strain evidence="5">27C</strain>
    </source>
</reference>
<name>A0A975H1U6_9BURK</name>
<proteinExistence type="predicted"/>
<keyword evidence="2" id="KW-0012">Acyltransferase</keyword>
<evidence type="ECO:0000256" key="1">
    <source>
        <dbReference type="ARBA" id="ARBA00022679"/>
    </source>
</evidence>
<dbReference type="PANTHER" id="PTHR34069">
    <property type="entry name" value="3-OXOACYL-[ACYL-CARRIER-PROTEIN] SYNTHASE 3"/>
    <property type="match status" value="1"/>
</dbReference>
<dbReference type="Pfam" id="PF08541">
    <property type="entry name" value="ACP_syn_III_C"/>
    <property type="match status" value="1"/>
</dbReference>
<evidence type="ECO:0000259" key="3">
    <source>
        <dbReference type="Pfam" id="PF08541"/>
    </source>
</evidence>
<dbReference type="Pfam" id="PF08545">
    <property type="entry name" value="ACP_syn_III"/>
    <property type="match status" value="1"/>
</dbReference>
<dbReference type="GO" id="GO:0044550">
    <property type="term" value="P:secondary metabolite biosynthetic process"/>
    <property type="evidence" value="ECO:0007669"/>
    <property type="project" value="TreeGrafter"/>
</dbReference>
<dbReference type="SUPFAM" id="SSF53901">
    <property type="entry name" value="Thiolase-like"/>
    <property type="match status" value="1"/>
</dbReference>
<dbReference type="AlphaFoldDB" id="A0A975H1U6"/>
<dbReference type="EMBL" id="CP071796">
    <property type="protein sequence ID" value="QTD44119.1"/>
    <property type="molecule type" value="Genomic_DNA"/>
</dbReference>
<gene>
    <name evidence="5" type="ORF">J1M35_13375</name>
</gene>
<protein>
    <submittedName>
        <fullName evidence="5">Ketoacyl-ACP synthase III</fullName>
    </submittedName>
</protein>
<dbReference type="CDD" id="cd00830">
    <property type="entry name" value="KAS_III"/>
    <property type="match status" value="1"/>
</dbReference>
<dbReference type="PANTHER" id="PTHR34069:SF2">
    <property type="entry name" value="BETA-KETOACYL-[ACYL-CARRIER-PROTEIN] SYNTHASE III"/>
    <property type="match status" value="1"/>
</dbReference>
<accession>A0A975H1U6</accession>
<dbReference type="InterPro" id="IPR013747">
    <property type="entry name" value="ACP_syn_III_C"/>
</dbReference>
<evidence type="ECO:0000313" key="5">
    <source>
        <dbReference type="EMBL" id="QTD44119.1"/>
    </source>
</evidence>
<dbReference type="GO" id="GO:0004315">
    <property type="term" value="F:3-oxoacyl-[acyl-carrier-protein] synthase activity"/>
    <property type="evidence" value="ECO:0007669"/>
    <property type="project" value="InterPro"/>
</dbReference>
<feature type="domain" description="Beta-ketoacyl-[acyl-carrier-protein] synthase III C-terminal" evidence="3">
    <location>
        <begin position="236"/>
        <end position="322"/>
    </location>
</feature>
<dbReference type="InterPro" id="IPR013751">
    <property type="entry name" value="ACP_syn_III_N"/>
</dbReference>
<dbReference type="GO" id="GO:0006633">
    <property type="term" value="P:fatty acid biosynthetic process"/>
    <property type="evidence" value="ECO:0007669"/>
    <property type="project" value="InterPro"/>
</dbReference>
<dbReference type="Proteomes" id="UP000663903">
    <property type="component" value="Chromosome"/>
</dbReference>